<sequence length="53" mass="5673">MGCRFRFGVLAPKGLQVKCEFGYPSGPGTSSKTRIKFGNPMYVGPSSSLTEEA</sequence>
<reference evidence="1 2" key="1">
    <citation type="submission" date="2019-05" db="EMBL/GenBank/DDBJ databases">
        <title>Emergence of the Ug99 lineage of the wheat stem rust pathogen through somatic hybridization.</title>
        <authorList>
            <person name="Li F."/>
            <person name="Upadhyaya N.M."/>
            <person name="Sperschneider J."/>
            <person name="Matny O."/>
            <person name="Nguyen-Phuc H."/>
            <person name="Mago R."/>
            <person name="Raley C."/>
            <person name="Miller M.E."/>
            <person name="Silverstein K.A.T."/>
            <person name="Henningsen E."/>
            <person name="Hirsch C.D."/>
            <person name="Visser B."/>
            <person name="Pretorius Z.A."/>
            <person name="Steffenson B.J."/>
            <person name="Schwessinger B."/>
            <person name="Dodds P.N."/>
            <person name="Figueroa M."/>
        </authorList>
    </citation>
    <scope>NUCLEOTIDE SEQUENCE [LARGE SCALE GENOMIC DNA]</scope>
    <source>
        <strain evidence="1 2">Ug99</strain>
    </source>
</reference>
<organism evidence="1 2">
    <name type="scientific">Puccinia graminis f. sp. tritici</name>
    <dbReference type="NCBI Taxonomy" id="56615"/>
    <lineage>
        <taxon>Eukaryota</taxon>
        <taxon>Fungi</taxon>
        <taxon>Dikarya</taxon>
        <taxon>Basidiomycota</taxon>
        <taxon>Pucciniomycotina</taxon>
        <taxon>Pucciniomycetes</taxon>
        <taxon>Pucciniales</taxon>
        <taxon>Pucciniaceae</taxon>
        <taxon>Puccinia</taxon>
    </lineage>
</organism>
<proteinExistence type="predicted"/>
<protein>
    <submittedName>
        <fullName evidence="1">Uncharacterized protein</fullName>
    </submittedName>
</protein>
<dbReference type="Proteomes" id="UP000325313">
    <property type="component" value="Unassembled WGS sequence"/>
</dbReference>
<gene>
    <name evidence="1" type="ORF">PGTUg99_009162</name>
</gene>
<dbReference type="EMBL" id="VDEP01000113">
    <property type="protein sequence ID" value="KAA1130087.1"/>
    <property type="molecule type" value="Genomic_DNA"/>
</dbReference>
<name>A0A5B0RWV6_PUCGR</name>
<comment type="caution">
    <text evidence="1">The sequence shown here is derived from an EMBL/GenBank/DDBJ whole genome shotgun (WGS) entry which is preliminary data.</text>
</comment>
<evidence type="ECO:0000313" key="1">
    <source>
        <dbReference type="EMBL" id="KAA1130087.1"/>
    </source>
</evidence>
<dbReference type="AlphaFoldDB" id="A0A5B0RWV6"/>
<accession>A0A5B0RWV6</accession>
<evidence type="ECO:0000313" key="2">
    <source>
        <dbReference type="Proteomes" id="UP000325313"/>
    </source>
</evidence>